<dbReference type="Proteomes" id="UP000247810">
    <property type="component" value="Unassembled WGS sequence"/>
</dbReference>
<sequence length="86" mass="9328">MISQSLVPRPVFRQPIAAATRVAVWTLAAGIAAHCEGMPRPVGLGIVRNMKDGGGPIGVSVRRPWCAREVRFFVSQDSEEECPPSR</sequence>
<accession>A0A319DKL3</accession>
<proteinExistence type="predicted"/>
<gene>
    <name evidence="1" type="ORF">BO71DRAFT_131966</name>
</gene>
<dbReference type="VEuPathDB" id="FungiDB:BO71DRAFT_131966"/>
<organism evidence="1 2">
    <name type="scientific">Aspergillus ellipticus CBS 707.79</name>
    <dbReference type="NCBI Taxonomy" id="1448320"/>
    <lineage>
        <taxon>Eukaryota</taxon>
        <taxon>Fungi</taxon>
        <taxon>Dikarya</taxon>
        <taxon>Ascomycota</taxon>
        <taxon>Pezizomycotina</taxon>
        <taxon>Eurotiomycetes</taxon>
        <taxon>Eurotiomycetidae</taxon>
        <taxon>Eurotiales</taxon>
        <taxon>Aspergillaceae</taxon>
        <taxon>Aspergillus</taxon>
        <taxon>Aspergillus subgen. Circumdati</taxon>
    </lineage>
</organism>
<evidence type="ECO:0000313" key="1">
    <source>
        <dbReference type="EMBL" id="PYH88598.1"/>
    </source>
</evidence>
<name>A0A319DKL3_9EURO</name>
<evidence type="ECO:0000313" key="2">
    <source>
        <dbReference type="Proteomes" id="UP000247810"/>
    </source>
</evidence>
<keyword evidence="2" id="KW-1185">Reference proteome</keyword>
<dbReference type="AlphaFoldDB" id="A0A319DKL3"/>
<dbReference type="EMBL" id="KZ826079">
    <property type="protein sequence ID" value="PYH88598.1"/>
    <property type="molecule type" value="Genomic_DNA"/>
</dbReference>
<protein>
    <submittedName>
        <fullName evidence="1">Uncharacterized protein</fullName>
    </submittedName>
</protein>
<reference evidence="1 2" key="1">
    <citation type="submission" date="2018-02" db="EMBL/GenBank/DDBJ databases">
        <title>The genomes of Aspergillus section Nigri reveals drivers in fungal speciation.</title>
        <authorList>
            <consortium name="DOE Joint Genome Institute"/>
            <person name="Vesth T.C."/>
            <person name="Nybo J."/>
            <person name="Theobald S."/>
            <person name="Brandl J."/>
            <person name="Frisvad J.C."/>
            <person name="Nielsen K.F."/>
            <person name="Lyhne E.K."/>
            <person name="Kogle M.E."/>
            <person name="Kuo A."/>
            <person name="Riley R."/>
            <person name="Clum A."/>
            <person name="Nolan M."/>
            <person name="Lipzen A."/>
            <person name="Salamov A."/>
            <person name="Henrissat B."/>
            <person name="Wiebenga A."/>
            <person name="De vries R.P."/>
            <person name="Grigoriev I.V."/>
            <person name="Mortensen U.H."/>
            <person name="Andersen M.R."/>
            <person name="Baker S.E."/>
        </authorList>
    </citation>
    <scope>NUCLEOTIDE SEQUENCE [LARGE SCALE GENOMIC DNA]</scope>
    <source>
        <strain evidence="1 2">CBS 707.79</strain>
    </source>
</reference>